<protein>
    <submittedName>
        <fullName evidence="1">Uncharacterized protein</fullName>
    </submittedName>
</protein>
<evidence type="ECO:0000313" key="1">
    <source>
        <dbReference type="EMBL" id="RBP38647.1"/>
    </source>
</evidence>
<name>A0A366H9Z2_9BACT</name>
<keyword evidence="2" id="KW-1185">Reference proteome</keyword>
<accession>A0A366H9Z2</accession>
<reference evidence="1 2" key="1">
    <citation type="submission" date="2018-06" db="EMBL/GenBank/DDBJ databases">
        <title>Genomic Encyclopedia of Type Strains, Phase IV (KMG-IV): sequencing the most valuable type-strain genomes for metagenomic binning, comparative biology and taxonomic classification.</title>
        <authorList>
            <person name="Goeker M."/>
        </authorList>
    </citation>
    <scope>NUCLEOTIDE SEQUENCE [LARGE SCALE GENOMIC DNA]</scope>
    <source>
        <strain evidence="1 2">DSM 25532</strain>
    </source>
</reference>
<gene>
    <name evidence="1" type="ORF">DES53_111167</name>
</gene>
<proteinExistence type="predicted"/>
<comment type="caution">
    <text evidence="1">The sequence shown here is derived from an EMBL/GenBank/DDBJ whole genome shotgun (WGS) entry which is preliminary data.</text>
</comment>
<dbReference type="AlphaFoldDB" id="A0A366H9Z2"/>
<dbReference type="RefSeq" id="WP_113961094.1">
    <property type="nucleotide sequence ID" value="NZ_QNRR01000011.1"/>
</dbReference>
<dbReference type="Proteomes" id="UP000253426">
    <property type="component" value="Unassembled WGS sequence"/>
</dbReference>
<evidence type="ECO:0000313" key="2">
    <source>
        <dbReference type="Proteomes" id="UP000253426"/>
    </source>
</evidence>
<sequence>MTDPWTEARAARLREIALTVLERTQELPWEVGHPAGKVTVRHVNQVNGGIFLQPKTPRQVWMGIERDDLLRIEELLSAWEQEMSDAYAWQFERLAHVYVIICTDLQELTELNDEGDELGESEAFVLPYLDSDDCRQLSFLLMIPYPQPFRSREAEVDWLLDVTVHELEHIWQFLTIGTDNVGAAWRDFSEMCAMKAEQSRHPGSRSFLDYGLAFQTRFPQGVLSRQTVDGMIRVLDKVENARKTHPIYWYFPFLIQIDEKLKSACGLKDGCRAIWRQWRGTDGKVNSPWLLIDESLQKQGYSLSREWVSFCQAALRPNSAGCEVVGAMNGRFTTRAPSWRVDMQSTPPMTTLAFQSWPLGAHWVQFAGQGKGRRLNWGPPSSNGFVEIHMHDGNGGWSHLEVPGWEIPDNEPYDFLVIHTHLPSPTRVPDFYGTNISIAFEEPPIRR</sequence>
<organism evidence="1 2">
    <name type="scientific">Roseimicrobium gellanilyticum</name>
    <dbReference type="NCBI Taxonomy" id="748857"/>
    <lineage>
        <taxon>Bacteria</taxon>
        <taxon>Pseudomonadati</taxon>
        <taxon>Verrucomicrobiota</taxon>
        <taxon>Verrucomicrobiia</taxon>
        <taxon>Verrucomicrobiales</taxon>
        <taxon>Verrucomicrobiaceae</taxon>
        <taxon>Roseimicrobium</taxon>
    </lineage>
</organism>
<dbReference type="OrthoDB" id="9864707at2"/>
<dbReference type="EMBL" id="QNRR01000011">
    <property type="protein sequence ID" value="RBP38647.1"/>
    <property type="molecule type" value="Genomic_DNA"/>
</dbReference>